<gene>
    <name evidence="1" type="ORF">HUJ06_019725</name>
</gene>
<reference evidence="1 2" key="1">
    <citation type="journal article" date="2020" name="Mol. Biol. Evol.">
        <title>Distinct Expression and Methylation Patterns for Genes with Different Fates following a Single Whole-Genome Duplication in Flowering Plants.</title>
        <authorList>
            <person name="Shi T."/>
            <person name="Rahmani R.S."/>
            <person name="Gugger P.F."/>
            <person name="Wang M."/>
            <person name="Li H."/>
            <person name="Zhang Y."/>
            <person name="Li Z."/>
            <person name="Wang Q."/>
            <person name="Van de Peer Y."/>
            <person name="Marchal K."/>
            <person name="Chen J."/>
        </authorList>
    </citation>
    <scope>NUCLEOTIDE SEQUENCE [LARGE SCALE GENOMIC DNA]</scope>
    <source>
        <tissue evidence="1">Leaf</tissue>
    </source>
</reference>
<protein>
    <submittedName>
        <fullName evidence="1">Uncharacterized protein</fullName>
    </submittedName>
</protein>
<name>A0A822XEE6_NELNU</name>
<dbReference type="Proteomes" id="UP000607653">
    <property type="component" value="Unassembled WGS sequence"/>
</dbReference>
<accession>A0A822XEE6</accession>
<organism evidence="1 2">
    <name type="scientific">Nelumbo nucifera</name>
    <name type="common">Sacred lotus</name>
    <dbReference type="NCBI Taxonomy" id="4432"/>
    <lineage>
        <taxon>Eukaryota</taxon>
        <taxon>Viridiplantae</taxon>
        <taxon>Streptophyta</taxon>
        <taxon>Embryophyta</taxon>
        <taxon>Tracheophyta</taxon>
        <taxon>Spermatophyta</taxon>
        <taxon>Magnoliopsida</taxon>
        <taxon>Proteales</taxon>
        <taxon>Nelumbonaceae</taxon>
        <taxon>Nelumbo</taxon>
    </lineage>
</organism>
<proteinExistence type="predicted"/>
<comment type="caution">
    <text evidence="1">The sequence shown here is derived from an EMBL/GenBank/DDBJ whole genome shotgun (WGS) entry which is preliminary data.</text>
</comment>
<sequence>MLSGIIGDTQSHQNPRGVHDARAIDDYSTECTNSCSRGISQLGLYNKQEGIGFDPIPHLELVVETGNPKLWIVFLTLDLLSKKEMGYHLMDAIFVGKTTKQSAIYLSTAIIVMQSAGTTSCSCLNVNGSCHDYLTEAGSCQKRMSLICLKRGL</sequence>
<evidence type="ECO:0000313" key="2">
    <source>
        <dbReference type="Proteomes" id="UP000607653"/>
    </source>
</evidence>
<keyword evidence="2" id="KW-1185">Reference proteome</keyword>
<dbReference type="AlphaFoldDB" id="A0A822XEE6"/>
<dbReference type="EMBL" id="DUZY01000001">
    <property type="protein sequence ID" value="DAD18262.1"/>
    <property type="molecule type" value="Genomic_DNA"/>
</dbReference>
<evidence type="ECO:0000313" key="1">
    <source>
        <dbReference type="EMBL" id="DAD18262.1"/>
    </source>
</evidence>